<feature type="transmembrane region" description="Helical" evidence="2">
    <location>
        <begin position="264"/>
        <end position="284"/>
    </location>
</feature>
<feature type="transmembrane region" description="Helical" evidence="2">
    <location>
        <begin position="338"/>
        <end position="357"/>
    </location>
</feature>
<feature type="transmembrane region" description="Helical" evidence="2">
    <location>
        <begin position="128"/>
        <end position="148"/>
    </location>
</feature>
<evidence type="ECO:0000313" key="3">
    <source>
        <dbReference type="EMBL" id="NYE49587.1"/>
    </source>
</evidence>
<keyword evidence="4" id="KW-1185">Reference proteome</keyword>
<dbReference type="Proteomes" id="UP000589036">
    <property type="component" value="Unassembled WGS sequence"/>
</dbReference>
<name>A0A852U1X2_9ACTN</name>
<evidence type="ECO:0000313" key="4">
    <source>
        <dbReference type="Proteomes" id="UP000589036"/>
    </source>
</evidence>
<evidence type="ECO:0008006" key="5">
    <source>
        <dbReference type="Google" id="ProtNLM"/>
    </source>
</evidence>
<feature type="compositionally biased region" description="Polar residues" evidence="1">
    <location>
        <begin position="472"/>
        <end position="481"/>
    </location>
</feature>
<protein>
    <recommendedName>
        <fullName evidence="5">Membrane protein 6-pyruvoyl-tetrahydropterin synthase-related domain-containing protein</fullName>
    </recommendedName>
</protein>
<feature type="transmembrane region" description="Helical" evidence="2">
    <location>
        <begin position="193"/>
        <end position="213"/>
    </location>
</feature>
<feature type="region of interest" description="Disordered" evidence="1">
    <location>
        <begin position="548"/>
        <end position="578"/>
    </location>
</feature>
<feature type="transmembrane region" description="Helical" evidence="2">
    <location>
        <begin position="296"/>
        <end position="326"/>
    </location>
</feature>
<evidence type="ECO:0000256" key="1">
    <source>
        <dbReference type="SAM" id="MobiDB-lite"/>
    </source>
</evidence>
<proteinExistence type="predicted"/>
<keyword evidence="2" id="KW-1133">Transmembrane helix</keyword>
<sequence>MPAGERSRAHRLAPWGVGLAAGALALGPVLGPGIALRYDMVFAPDAPLSAVTLGAGGGFPRAVPSDAVVAALGRVLPADLVQALVLLAVFALAAAGAARLVPGRGALPGLAAALFYVWNPYLAERLLLGQWAVLLGYAGLPWVLCAAVRLERVRDLPRLVVALVPAAVGGFSSVVLSAVVAGAAAAARPWRRALAALSSVAAGLAAVSLPWLVPALGSGARTDPAAVELFAARADTPFGAVGSLLSLGGIWNAQAVPAGYDQPFSAACRLLLSLGALAGWVWLLRRGPRPAYGRGLSLAAAAGFAIALLGTVGPGRALLAALIGAWPGFGPLRDGQLYVAPLALLQAIGFAAAVLWLRGPAGGGQGEACALPSTPGDHESRFQDGLARPPRFARGWTRTHSAAEGSKVLAPQGNMRAGGRFPRVAEDPWTGVARHWRTSRPPLPRAGRGRKRAYSRGGEAWGLDTPGGHARGTSSARTGTAGSARWPGWRCAVGVLGRGPRLLWSMFRALGGRGRRARWPASSPRTETMVAPWHTRWRRALRGTSAIPSGAFGHARGSPGRRGSLLRPGFKPSVAEDSGHGGERAGAVAAVLLLFVPLVLLPGLAWGAAGRLVPLSYPQEWLRVRQAVAADPAPGAVLSLPWSAYRGLDWSGDGRTVVALDPAVKLFDRRVVWNDDLRVETGGQVRVIEGEDPLAREVAPLLAPDRPPGEGPGLAAALGELGIRYVLIQREAIGDPHDENRFSLELADADVVRDGPRLLLLRIPDHHVEAGIARLSGLEVTGWLATVGAIIWSITASGSSLVSMRPPRRSGAVPRKEST</sequence>
<feature type="transmembrane region" description="Helical" evidence="2">
    <location>
        <begin position="587"/>
        <end position="609"/>
    </location>
</feature>
<feature type="compositionally biased region" description="Low complexity" evidence="1">
    <location>
        <begin position="556"/>
        <end position="569"/>
    </location>
</feature>
<keyword evidence="2" id="KW-0472">Membrane</keyword>
<feature type="region of interest" description="Disordered" evidence="1">
    <location>
        <begin position="457"/>
        <end position="483"/>
    </location>
</feature>
<reference evidence="3 4" key="1">
    <citation type="submission" date="2020-07" db="EMBL/GenBank/DDBJ databases">
        <title>Sequencing the genomes of 1000 actinobacteria strains.</title>
        <authorList>
            <person name="Klenk H.-P."/>
        </authorList>
    </citation>
    <scope>NUCLEOTIDE SEQUENCE [LARGE SCALE GENOMIC DNA]</scope>
    <source>
        <strain evidence="3 4">CXB654</strain>
    </source>
</reference>
<feature type="transmembrane region" description="Helical" evidence="2">
    <location>
        <begin position="80"/>
        <end position="98"/>
    </location>
</feature>
<gene>
    <name evidence="3" type="ORF">HDA32_004707</name>
</gene>
<comment type="caution">
    <text evidence="3">The sequence shown here is derived from an EMBL/GenBank/DDBJ whole genome shotgun (WGS) entry which is preliminary data.</text>
</comment>
<feature type="transmembrane region" description="Helical" evidence="2">
    <location>
        <begin position="12"/>
        <end position="35"/>
    </location>
</feature>
<accession>A0A852U1X2</accession>
<feature type="transmembrane region" description="Helical" evidence="2">
    <location>
        <begin position="160"/>
        <end position="187"/>
    </location>
</feature>
<keyword evidence="2" id="KW-0812">Transmembrane</keyword>
<organism evidence="3 4">
    <name type="scientific">Spinactinospora alkalitolerans</name>
    <dbReference type="NCBI Taxonomy" id="687207"/>
    <lineage>
        <taxon>Bacteria</taxon>
        <taxon>Bacillati</taxon>
        <taxon>Actinomycetota</taxon>
        <taxon>Actinomycetes</taxon>
        <taxon>Streptosporangiales</taxon>
        <taxon>Nocardiopsidaceae</taxon>
        <taxon>Spinactinospora</taxon>
    </lineage>
</organism>
<feature type="transmembrane region" description="Helical" evidence="2">
    <location>
        <begin position="234"/>
        <end position="252"/>
    </location>
</feature>
<evidence type="ECO:0000256" key="2">
    <source>
        <dbReference type="SAM" id="Phobius"/>
    </source>
</evidence>
<dbReference type="AlphaFoldDB" id="A0A852U1X2"/>
<dbReference type="EMBL" id="JACCCC010000001">
    <property type="protein sequence ID" value="NYE49587.1"/>
    <property type="molecule type" value="Genomic_DNA"/>
</dbReference>
<feature type="transmembrane region" description="Helical" evidence="2">
    <location>
        <begin position="105"/>
        <end position="122"/>
    </location>
</feature>
<feature type="transmembrane region" description="Helical" evidence="2">
    <location>
        <begin position="783"/>
        <end position="802"/>
    </location>
</feature>
<dbReference type="RefSeq" id="WP_312863298.1">
    <property type="nucleotide sequence ID" value="NZ_BAAAYY010000037.1"/>
</dbReference>